<dbReference type="EMBL" id="QGTJ01000006">
    <property type="protein sequence ID" value="PWV61084.1"/>
    <property type="molecule type" value="Genomic_DNA"/>
</dbReference>
<dbReference type="InterPro" id="IPR052377">
    <property type="entry name" value="Mitochondrial_ECH-domain"/>
</dbReference>
<protein>
    <recommendedName>
        <fullName evidence="6">Enoyl-CoA hydratase domain-containing protein 3, mitochondrial</fullName>
    </recommendedName>
</protein>
<dbReference type="InterPro" id="IPR014748">
    <property type="entry name" value="Enoyl-CoA_hydra_C"/>
</dbReference>
<comment type="caution">
    <text evidence="7">The sequence shown here is derived from an EMBL/GenBank/DDBJ whole genome shotgun (WGS) entry which is preliminary data.</text>
</comment>
<dbReference type="NCBIfam" id="NF006008">
    <property type="entry name" value="PRK08139.1"/>
    <property type="match status" value="1"/>
</dbReference>
<evidence type="ECO:0000313" key="8">
    <source>
        <dbReference type="Proteomes" id="UP000246569"/>
    </source>
</evidence>
<keyword evidence="3" id="KW-0809">Transit peptide</keyword>
<sequence>MTNTALAEECAADVLLRADADGITTLTLNRPAQFNSLSVELLAALQRALDAIAEDLSVRVVVIAGAGKAFCAGHDLKEMRSSEDEAFHQALFEQCGRVMMTINRMPQPVIARIHGIATAAGCQLVAACDLAVAADVARFAVSGINVGLFCSTPAVALSRNLGRKKALELLFTGEFIDAAEAQRLGLVNRVVPLEQLDAALQTLCAAIIAKSALAIRTGKDMFYHQLELGLEDAYRYAAGVMACNMGAEDAREGIDAFVAKRKPQWKGC</sequence>
<comment type="similarity">
    <text evidence="1">Belongs to the enoyl-CoA hydratase/isomerase family.</text>
</comment>
<comment type="function">
    <text evidence="5">May play a role in fatty acid biosynthesis and insulin sensitivity.</text>
</comment>
<organism evidence="7 8">
    <name type="scientific">Plasticicumulans acidivorans</name>
    <dbReference type="NCBI Taxonomy" id="886464"/>
    <lineage>
        <taxon>Bacteria</taxon>
        <taxon>Pseudomonadati</taxon>
        <taxon>Pseudomonadota</taxon>
        <taxon>Gammaproteobacteria</taxon>
        <taxon>Candidatus Competibacteraceae</taxon>
        <taxon>Plasticicumulans</taxon>
    </lineage>
</organism>
<evidence type="ECO:0000256" key="5">
    <source>
        <dbReference type="ARBA" id="ARBA00037410"/>
    </source>
</evidence>
<dbReference type="Gene3D" id="3.90.226.10">
    <property type="entry name" value="2-enoyl-CoA Hydratase, Chain A, domain 1"/>
    <property type="match status" value="1"/>
</dbReference>
<dbReference type="PANTHER" id="PTHR43602">
    <property type="match status" value="1"/>
</dbReference>
<accession>A0A317MTW8</accession>
<dbReference type="GO" id="GO:0006631">
    <property type="term" value="P:fatty acid metabolic process"/>
    <property type="evidence" value="ECO:0007669"/>
    <property type="project" value="UniProtKB-KW"/>
</dbReference>
<evidence type="ECO:0000256" key="4">
    <source>
        <dbReference type="ARBA" id="ARBA00023098"/>
    </source>
</evidence>
<dbReference type="Pfam" id="PF00378">
    <property type="entry name" value="ECH_1"/>
    <property type="match status" value="1"/>
</dbReference>
<dbReference type="AlphaFoldDB" id="A0A317MTW8"/>
<keyword evidence="8" id="KW-1185">Reference proteome</keyword>
<dbReference type="SUPFAM" id="SSF52096">
    <property type="entry name" value="ClpP/crotonase"/>
    <property type="match status" value="1"/>
</dbReference>
<keyword evidence="4" id="KW-0443">Lipid metabolism</keyword>
<reference evidence="7 8" key="1">
    <citation type="submission" date="2018-05" db="EMBL/GenBank/DDBJ databases">
        <title>Genomic Encyclopedia of Type Strains, Phase IV (KMG-IV): sequencing the most valuable type-strain genomes for metagenomic binning, comparative biology and taxonomic classification.</title>
        <authorList>
            <person name="Goeker M."/>
        </authorList>
    </citation>
    <scope>NUCLEOTIDE SEQUENCE [LARGE SCALE GENOMIC DNA]</scope>
    <source>
        <strain evidence="7 8">DSM 23606</strain>
    </source>
</reference>
<dbReference type="RefSeq" id="WP_110018762.1">
    <property type="nucleotide sequence ID" value="NZ_QGTJ01000006.1"/>
</dbReference>
<dbReference type="InterPro" id="IPR001753">
    <property type="entry name" value="Enoyl-CoA_hydra/iso"/>
</dbReference>
<dbReference type="Gene3D" id="1.10.12.10">
    <property type="entry name" value="Lyase 2-enoyl-coa Hydratase, Chain A, domain 2"/>
    <property type="match status" value="1"/>
</dbReference>
<dbReference type="PANTHER" id="PTHR43602:SF1">
    <property type="entry name" value="ENOYL-COA HYDRATASE DOMAIN-CONTAINING PROTEIN 3, MITOCHONDRIAL"/>
    <property type="match status" value="1"/>
</dbReference>
<dbReference type="CDD" id="cd06558">
    <property type="entry name" value="crotonase-like"/>
    <property type="match status" value="1"/>
</dbReference>
<dbReference type="Proteomes" id="UP000246569">
    <property type="component" value="Unassembled WGS sequence"/>
</dbReference>
<evidence type="ECO:0000256" key="1">
    <source>
        <dbReference type="ARBA" id="ARBA00005254"/>
    </source>
</evidence>
<evidence type="ECO:0000256" key="6">
    <source>
        <dbReference type="ARBA" id="ARBA00040545"/>
    </source>
</evidence>
<evidence type="ECO:0000313" key="7">
    <source>
        <dbReference type="EMBL" id="PWV61084.1"/>
    </source>
</evidence>
<dbReference type="GO" id="GO:0016836">
    <property type="term" value="F:hydro-lyase activity"/>
    <property type="evidence" value="ECO:0007669"/>
    <property type="project" value="TreeGrafter"/>
</dbReference>
<keyword evidence="2" id="KW-0276">Fatty acid metabolism</keyword>
<dbReference type="InterPro" id="IPR029045">
    <property type="entry name" value="ClpP/crotonase-like_dom_sf"/>
</dbReference>
<proteinExistence type="inferred from homology"/>
<dbReference type="OrthoDB" id="9807606at2"/>
<name>A0A317MTW8_9GAMM</name>
<gene>
    <name evidence="7" type="ORF">C7443_10698</name>
</gene>
<evidence type="ECO:0000256" key="2">
    <source>
        <dbReference type="ARBA" id="ARBA00022832"/>
    </source>
</evidence>
<evidence type="ECO:0000256" key="3">
    <source>
        <dbReference type="ARBA" id="ARBA00022946"/>
    </source>
</evidence>